<evidence type="ECO:0000256" key="1">
    <source>
        <dbReference type="ARBA" id="ARBA00004141"/>
    </source>
</evidence>
<evidence type="ECO:0000256" key="4">
    <source>
        <dbReference type="ARBA" id="ARBA00023136"/>
    </source>
</evidence>
<dbReference type="GO" id="GO:0016020">
    <property type="term" value="C:membrane"/>
    <property type="evidence" value="ECO:0007669"/>
    <property type="project" value="UniProtKB-SubCell"/>
</dbReference>
<comment type="subcellular location">
    <subcellularLocation>
        <location evidence="1">Membrane</location>
        <topology evidence="1">Multi-pass membrane protein</topology>
    </subcellularLocation>
</comment>
<dbReference type="Pfam" id="PF13564">
    <property type="entry name" value="DoxX_2"/>
    <property type="match status" value="1"/>
</dbReference>
<reference evidence="6 7" key="1">
    <citation type="submission" date="2018-10" db="EMBL/GenBank/DDBJ databases">
        <authorList>
            <person name="Li J."/>
        </authorList>
    </citation>
    <scope>NUCLEOTIDE SEQUENCE [LARGE SCALE GENOMIC DNA]</scope>
    <source>
        <strain evidence="6 7">JCM 11654</strain>
    </source>
</reference>
<feature type="transmembrane region" description="Helical" evidence="5">
    <location>
        <begin position="73"/>
        <end position="93"/>
    </location>
</feature>
<comment type="caution">
    <text evidence="6">The sequence shown here is derived from an EMBL/GenBank/DDBJ whole genome shotgun (WGS) entry which is preliminary data.</text>
</comment>
<feature type="transmembrane region" description="Helical" evidence="5">
    <location>
        <begin position="46"/>
        <end position="66"/>
    </location>
</feature>
<evidence type="ECO:0000313" key="6">
    <source>
        <dbReference type="EMBL" id="RLP83144.1"/>
    </source>
</evidence>
<evidence type="ECO:0000256" key="3">
    <source>
        <dbReference type="ARBA" id="ARBA00022989"/>
    </source>
</evidence>
<dbReference type="OrthoDB" id="3482063at2"/>
<dbReference type="AlphaFoldDB" id="A0A3L7ASN9"/>
<protein>
    <submittedName>
        <fullName evidence="6">DoxX family protein</fullName>
    </submittedName>
</protein>
<name>A0A3L7ASN9_9MICO</name>
<feature type="transmembrane region" description="Helical" evidence="5">
    <location>
        <begin position="99"/>
        <end position="121"/>
    </location>
</feature>
<gene>
    <name evidence="6" type="ORF">D9V34_07900</name>
</gene>
<proteinExistence type="predicted"/>
<dbReference type="InterPro" id="IPR032808">
    <property type="entry name" value="DoxX"/>
</dbReference>
<dbReference type="EMBL" id="RCUY01000005">
    <property type="protein sequence ID" value="RLP83144.1"/>
    <property type="molecule type" value="Genomic_DNA"/>
</dbReference>
<dbReference type="RefSeq" id="WP_121688273.1">
    <property type="nucleotide sequence ID" value="NZ_RCUY01000005.1"/>
</dbReference>
<keyword evidence="3 5" id="KW-1133">Transmembrane helix</keyword>
<accession>A0A3L7ASN9</accession>
<organism evidence="6 7">
    <name type="scientific">Mycetocola lacteus</name>
    <dbReference type="NCBI Taxonomy" id="76637"/>
    <lineage>
        <taxon>Bacteria</taxon>
        <taxon>Bacillati</taxon>
        <taxon>Actinomycetota</taxon>
        <taxon>Actinomycetes</taxon>
        <taxon>Micrococcales</taxon>
        <taxon>Microbacteriaceae</taxon>
        <taxon>Mycetocola</taxon>
    </lineage>
</organism>
<evidence type="ECO:0000256" key="2">
    <source>
        <dbReference type="ARBA" id="ARBA00022692"/>
    </source>
</evidence>
<keyword evidence="2 5" id="KW-0812">Transmembrane</keyword>
<evidence type="ECO:0000313" key="7">
    <source>
        <dbReference type="Proteomes" id="UP000269438"/>
    </source>
</evidence>
<keyword evidence="4 5" id="KW-0472">Membrane</keyword>
<evidence type="ECO:0000256" key="5">
    <source>
        <dbReference type="SAM" id="Phobius"/>
    </source>
</evidence>
<keyword evidence="7" id="KW-1185">Reference proteome</keyword>
<dbReference type="Proteomes" id="UP000269438">
    <property type="component" value="Unassembled WGS sequence"/>
</dbReference>
<sequence>MFIALIILNALLALAFIGSGGMKTVTPIPRLSERGMTFVDRFPTAFTRFIGIVEVLGGLGLILPVVTGIAPILTPIAAVGLAIIMIGAIVIHARHSEPVIPVVVLTLLSLASAVLGFIYVAG</sequence>